<evidence type="ECO:0000313" key="2">
    <source>
        <dbReference type="Proteomes" id="UP001205105"/>
    </source>
</evidence>
<name>A0AAD5DWK1_9CHLO</name>
<reference evidence="1" key="1">
    <citation type="submission" date="2020-11" db="EMBL/GenBank/DDBJ databases">
        <title>Chlorella ohadii genome sequencing and assembly.</title>
        <authorList>
            <person name="Murik O."/>
            <person name="Treves H."/>
            <person name="Kedem I."/>
            <person name="Shotland Y."/>
            <person name="Kaplan A."/>
        </authorList>
    </citation>
    <scope>NUCLEOTIDE SEQUENCE</scope>
    <source>
        <strain evidence="1">1</strain>
    </source>
</reference>
<dbReference type="EMBL" id="JADXDR010000037">
    <property type="protein sequence ID" value="KAI7843586.1"/>
    <property type="molecule type" value="Genomic_DNA"/>
</dbReference>
<comment type="caution">
    <text evidence="1">The sequence shown here is derived from an EMBL/GenBank/DDBJ whole genome shotgun (WGS) entry which is preliminary data.</text>
</comment>
<keyword evidence="2" id="KW-1185">Reference proteome</keyword>
<accession>A0AAD5DWK1</accession>
<gene>
    <name evidence="1" type="ORF">COHA_002828</name>
</gene>
<dbReference type="SUPFAM" id="SSF110296">
    <property type="entry name" value="Oligoxyloglucan reducing end-specific cellobiohydrolase"/>
    <property type="match status" value="1"/>
</dbReference>
<proteinExistence type="predicted"/>
<organism evidence="1 2">
    <name type="scientific">Chlorella ohadii</name>
    <dbReference type="NCBI Taxonomy" id="2649997"/>
    <lineage>
        <taxon>Eukaryota</taxon>
        <taxon>Viridiplantae</taxon>
        <taxon>Chlorophyta</taxon>
        <taxon>core chlorophytes</taxon>
        <taxon>Trebouxiophyceae</taxon>
        <taxon>Chlorellales</taxon>
        <taxon>Chlorellaceae</taxon>
        <taxon>Chlorella clade</taxon>
        <taxon>Chlorella</taxon>
    </lineage>
</organism>
<protein>
    <submittedName>
        <fullName evidence="1">Uncharacterized protein</fullName>
    </submittedName>
</protein>
<dbReference type="Proteomes" id="UP001205105">
    <property type="component" value="Unassembled WGS sequence"/>
</dbReference>
<evidence type="ECO:0000313" key="1">
    <source>
        <dbReference type="EMBL" id="KAI7843586.1"/>
    </source>
</evidence>
<dbReference type="AlphaFoldDB" id="A0AAD5DWK1"/>
<sequence>MPAEQYGFEVRSLACGGWPALKPVGLAQYVLANPPYARMYTTTDGLTFTNTSEYNAPQTVAPKAIFRLNATHSWLACNRKLMLYTQDNGASWIVSSAYDAGGDGFNAVALRQTAGGDLATAQDAYEAAIAEVWHVNKAAVTSSCKQQVASTGLQQRSTSVTLAIRHLVSIRGIGPAQAEVEASAAAIKDGTFASLVAAHLHNSTAYKPRPPPNPQPACIVNGCASGGFASALCSCAEEQRLWANSHGGRWQDWCRRSIALSPAVGSTGLQLWRIASVNGSRLVPGTVVTLQNTARAACGGYIATATAQCGYERAWLSSERPAMASARWVLRAGPKPATFMLESQAKAAKGCPQRWLGAPRRCGTGSLGLYAATDSNAAVVWLVLPA</sequence>